<keyword evidence="4" id="KW-0249">Electron transport</keyword>
<keyword evidence="3 6" id="KW-0479">Metal-binding</keyword>
<keyword evidence="7" id="KW-0812">Transmembrane</keyword>
<dbReference type="SMART" id="SM00887">
    <property type="entry name" value="EB_dh"/>
    <property type="match status" value="1"/>
</dbReference>
<feature type="signal peptide" evidence="8">
    <location>
        <begin position="1"/>
        <end position="25"/>
    </location>
</feature>
<feature type="domain" description="Cytochrome c" evidence="9">
    <location>
        <begin position="28"/>
        <end position="124"/>
    </location>
</feature>
<dbReference type="AlphaFoldDB" id="A0A2P0QJH7"/>
<dbReference type="SUPFAM" id="SSF46626">
    <property type="entry name" value="Cytochrome c"/>
    <property type="match status" value="2"/>
</dbReference>
<reference evidence="10" key="1">
    <citation type="submission" date="2016-12" db="EMBL/GenBank/DDBJ databases">
        <title>Arsenic respiratory pathways in the anoxic pelagic waters of the Pacific Ocean.</title>
        <authorList>
            <person name="Saunders J.K."/>
            <person name="Fuchsman C.A."/>
            <person name="McKay C."/>
            <person name="Rocap G."/>
        </authorList>
    </citation>
    <scope>NUCLEOTIDE SEQUENCE</scope>
</reference>
<dbReference type="Pfam" id="PF09459">
    <property type="entry name" value="EB_dh"/>
    <property type="match status" value="2"/>
</dbReference>
<evidence type="ECO:0000256" key="3">
    <source>
        <dbReference type="ARBA" id="ARBA00022723"/>
    </source>
</evidence>
<keyword evidence="7" id="KW-1133">Transmembrane helix</keyword>
<dbReference type="InterPro" id="IPR019020">
    <property type="entry name" value="Cyt-c552/DMSO_Rdtase_haem-bd"/>
</dbReference>
<evidence type="ECO:0000256" key="2">
    <source>
        <dbReference type="ARBA" id="ARBA00022617"/>
    </source>
</evidence>
<organism evidence="10">
    <name type="scientific">uncultured Pseudomonadota bacterium</name>
    <dbReference type="NCBI Taxonomy" id="153809"/>
    <lineage>
        <taxon>Bacteria</taxon>
        <taxon>Pseudomonadati</taxon>
        <taxon>Pseudomonadota</taxon>
        <taxon>environmental samples</taxon>
    </lineage>
</organism>
<dbReference type="PANTHER" id="PTHR33751:SF1">
    <property type="entry name" value="CBB3-TYPE CYTOCHROME C OXIDASE SUBUNIT FIXP"/>
    <property type="match status" value="1"/>
</dbReference>
<evidence type="ECO:0000259" key="9">
    <source>
        <dbReference type="PROSITE" id="PS51007"/>
    </source>
</evidence>
<evidence type="ECO:0000256" key="4">
    <source>
        <dbReference type="ARBA" id="ARBA00022982"/>
    </source>
</evidence>
<dbReference type="InterPro" id="IPR036909">
    <property type="entry name" value="Cyt_c-like_dom_sf"/>
</dbReference>
<evidence type="ECO:0000256" key="6">
    <source>
        <dbReference type="PROSITE-ProRule" id="PRU00433"/>
    </source>
</evidence>
<name>A0A2P0QJH7_9PROT</name>
<dbReference type="PANTHER" id="PTHR33751">
    <property type="entry name" value="CBB3-TYPE CYTOCHROME C OXIDASE SUBUNIT FIXP"/>
    <property type="match status" value="1"/>
</dbReference>
<dbReference type="Pfam" id="PF13442">
    <property type="entry name" value="Cytochrome_CBB3"/>
    <property type="match status" value="1"/>
</dbReference>
<keyword evidence="2 6" id="KW-0349">Heme</keyword>
<keyword evidence="8" id="KW-0732">Signal</keyword>
<dbReference type="Gene3D" id="1.10.760.10">
    <property type="entry name" value="Cytochrome c-like domain"/>
    <property type="match status" value="2"/>
</dbReference>
<dbReference type="Gene3D" id="2.60.40.1190">
    <property type="match status" value="1"/>
</dbReference>
<dbReference type="GO" id="GO:0020037">
    <property type="term" value="F:heme binding"/>
    <property type="evidence" value="ECO:0007669"/>
    <property type="project" value="InterPro"/>
</dbReference>
<keyword evidence="7" id="KW-0472">Membrane</keyword>
<dbReference type="SUPFAM" id="SSF49344">
    <property type="entry name" value="CBD9-like"/>
    <property type="match status" value="1"/>
</dbReference>
<dbReference type="InterPro" id="IPR009056">
    <property type="entry name" value="Cyt_c-like_dom"/>
</dbReference>
<feature type="chain" id="PRO_5015196388" evidence="8">
    <location>
        <begin position="26"/>
        <end position="514"/>
    </location>
</feature>
<feature type="transmembrane region" description="Helical" evidence="7">
    <location>
        <begin position="484"/>
        <end position="501"/>
    </location>
</feature>
<sequence>MNNVGKILVWSGVLALSLAVLPVHAQQGDPDNGEVIYFEHCVGCHGEDGDGAGPAAERLNPPPRDFSEGAYKFKTTGFDDFVPNDADLYRMISDGMPGTAMPDWSDVLSETEMWDLVAYIKIFAGLEEEEPTDQIDYGTQIATSAESIARGRDLFHESQRCSECHGHDGRGDAVKKLKDDGGERTWPRNMTKPWTFRASNDPRDIFTRMTVGIPGTQMPSFDDPVNKKRLSIDDRWHVANYVTSLAETERVPRAENTVIKAVRVDGGVPAAPDDARWAEIAPTTFLLVPQIIADERLFTPSNDTISARVTYDDETLAILLEWDDRTQSIPGDTDAEAIADPNMGEDSVAVQFPVAIPGGVEKPYFGMGDASNPVNIWRWSSGTTEEPESAVLMNARGFADIVPREAAAAGLQATGTYTNGTWRVVMTRPLTPVDVEADIGFEEGRFIPIAFAAWDGSNAERGSRHTLTTWYWLLLEPPGSARPIIVALLIAALIAAGEAWWQRSATARRRKADV</sequence>
<evidence type="ECO:0000256" key="7">
    <source>
        <dbReference type="SAM" id="Phobius"/>
    </source>
</evidence>
<proteinExistence type="predicted"/>
<dbReference type="InterPro" id="IPR050597">
    <property type="entry name" value="Cytochrome_c_Oxidase_Subunit"/>
</dbReference>
<accession>A0A2P0QJH7</accession>
<protein>
    <submittedName>
        <fullName evidence="10">Cytochrome c-552/DMSO reductase-like, haem-binding domain protein</fullName>
    </submittedName>
</protein>
<dbReference type="GO" id="GO:0009055">
    <property type="term" value="F:electron transfer activity"/>
    <property type="evidence" value="ECO:0007669"/>
    <property type="project" value="InterPro"/>
</dbReference>
<dbReference type="PROSITE" id="PS51007">
    <property type="entry name" value="CYTC"/>
    <property type="match status" value="2"/>
</dbReference>
<dbReference type="GO" id="GO:0046872">
    <property type="term" value="F:metal ion binding"/>
    <property type="evidence" value="ECO:0007669"/>
    <property type="project" value="UniProtKB-KW"/>
</dbReference>
<evidence type="ECO:0000256" key="5">
    <source>
        <dbReference type="ARBA" id="ARBA00023004"/>
    </source>
</evidence>
<evidence type="ECO:0000256" key="1">
    <source>
        <dbReference type="ARBA" id="ARBA00022448"/>
    </source>
</evidence>
<keyword evidence="5 6" id="KW-0408">Iron</keyword>
<dbReference type="Pfam" id="PF00034">
    <property type="entry name" value="Cytochrom_C"/>
    <property type="match status" value="1"/>
</dbReference>
<evidence type="ECO:0000313" key="10">
    <source>
        <dbReference type="EMBL" id="ART90565.1"/>
    </source>
</evidence>
<evidence type="ECO:0000256" key="8">
    <source>
        <dbReference type="SAM" id="SignalP"/>
    </source>
</evidence>
<keyword evidence="1" id="KW-0813">Transport</keyword>
<dbReference type="EMBL" id="KY400105">
    <property type="protein sequence ID" value="ART90565.1"/>
    <property type="molecule type" value="Genomic_DNA"/>
</dbReference>
<feature type="domain" description="Cytochrome c" evidence="9">
    <location>
        <begin position="146"/>
        <end position="246"/>
    </location>
</feature>